<evidence type="ECO:0000313" key="2">
    <source>
        <dbReference type="Proteomes" id="UP000199494"/>
    </source>
</evidence>
<dbReference type="RefSeq" id="WP_091806064.1">
    <property type="nucleotide sequence ID" value="NZ_CP016353.1"/>
</dbReference>
<protein>
    <submittedName>
        <fullName evidence="1">Polyketide cyclase / dehydrase and lipid transport</fullName>
    </submittedName>
</protein>
<evidence type="ECO:0000313" key="1">
    <source>
        <dbReference type="EMBL" id="SDD18320.1"/>
    </source>
</evidence>
<proteinExistence type="predicted"/>
<dbReference type="OrthoDB" id="4618973at2"/>
<dbReference type="InterPro" id="IPR023393">
    <property type="entry name" value="START-like_dom_sf"/>
</dbReference>
<dbReference type="Proteomes" id="UP000199494">
    <property type="component" value="Unassembled WGS sequence"/>
</dbReference>
<dbReference type="SUPFAM" id="SSF55961">
    <property type="entry name" value="Bet v1-like"/>
    <property type="match status" value="1"/>
</dbReference>
<sequence>MADKPNASGEIEVGASAETVYSLISDPGVLAELAGEYTGYRWLDGAREAREGARFRGHNRNGFRRWSTVSTITDAARGERFAFEVSAGPFAVSRWQYDIEPAEDGCRVVESTWDKRTSWFRVVTGPLIGVFDRDGLNTRNIAATLRRLKERAEA</sequence>
<dbReference type="EMBL" id="FMZE01000006">
    <property type="protein sequence ID" value="SDD18320.1"/>
    <property type="molecule type" value="Genomic_DNA"/>
</dbReference>
<dbReference type="AlphaFoldDB" id="A0A222VXP5"/>
<accession>A0A222VXP5</accession>
<reference evidence="1 2" key="1">
    <citation type="submission" date="2016-10" db="EMBL/GenBank/DDBJ databases">
        <authorList>
            <person name="de Groot N.N."/>
        </authorList>
    </citation>
    <scope>NUCLEOTIDE SEQUENCE [LARGE SCALE GENOMIC DNA]</scope>
    <source>
        <strain evidence="1 2">CGMCC 4.5506</strain>
    </source>
</reference>
<name>A0A222VXP5_9PSEU</name>
<dbReference type="Gene3D" id="3.30.530.20">
    <property type="match status" value="1"/>
</dbReference>
<dbReference type="STRING" id="530584.SAMN05421630_106285"/>
<dbReference type="KEGG" id="pmad:BAY61_31075"/>
<organism evidence="1 2">
    <name type="scientific">Prauserella marina</name>
    <dbReference type="NCBI Taxonomy" id="530584"/>
    <lineage>
        <taxon>Bacteria</taxon>
        <taxon>Bacillati</taxon>
        <taxon>Actinomycetota</taxon>
        <taxon>Actinomycetes</taxon>
        <taxon>Pseudonocardiales</taxon>
        <taxon>Pseudonocardiaceae</taxon>
        <taxon>Prauserella</taxon>
    </lineage>
</organism>
<gene>
    <name evidence="1" type="ORF">SAMN05421630_106285</name>
</gene>
<dbReference type="Pfam" id="PF10604">
    <property type="entry name" value="Polyketide_cyc2"/>
    <property type="match status" value="1"/>
</dbReference>
<dbReference type="InterPro" id="IPR019587">
    <property type="entry name" value="Polyketide_cyclase/dehydratase"/>
</dbReference>
<dbReference type="CDD" id="cd07812">
    <property type="entry name" value="SRPBCC"/>
    <property type="match status" value="1"/>
</dbReference>
<keyword evidence="2" id="KW-1185">Reference proteome</keyword>